<dbReference type="PANTHER" id="PTHR19446">
    <property type="entry name" value="REVERSE TRANSCRIPTASES"/>
    <property type="match status" value="1"/>
</dbReference>
<reference evidence="1" key="1">
    <citation type="submission" date="2020-04" db="EMBL/GenBank/DDBJ databases">
        <authorList>
            <person name="Alioto T."/>
            <person name="Alioto T."/>
            <person name="Gomez Garrido J."/>
        </authorList>
    </citation>
    <scope>NUCLEOTIDE SEQUENCE</scope>
    <source>
        <strain evidence="1">A484AB</strain>
    </source>
</reference>
<evidence type="ECO:0000313" key="2">
    <source>
        <dbReference type="Proteomes" id="UP001152795"/>
    </source>
</evidence>
<comment type="caution">
    <text evidence="1">The sequence shown here is derived from an EMBL/GenBank/DDBJ whole genome shotgun (WGS) entry which is preliminary data.</text>
</comment>
<evidence type="ECO:0000313" key="1">
    <source>
        <dbReference type="EMBL" id="CAB4006842.1"/>
    </source>
</evidence>
<dbReference type="CDD" id="cd01650">
    <property type="entry name" value="RT_nLTR_like"/>
    <property type="match status" value="1"/>
</dbReference>
<name>A0A6S7IM39_PARCT</name>
<organism evidence="1 2">
    <name type="scientific">Paramuricea clavata</name>
    <name type="common">Red gorgonian</name>
    <name type="synonym">Violescent sea-whip</name>
    <dbReference type="NCBI Taxonomy" id="317549"/>
    <lineage>
        <taxon>Eukaryota</taxon>
        <taxon>Metazoa</taxon>
        <taxon>Cnidaria</taxon>
        <taxon>Anthozoa</taxon>
        <taxon>Octocorallia</taxon>
        <taxon>Malacalcyonacea</taxon>
        <taxon>Plexauridae</taxon>
        <taxon>Paramuricea</taxon>
    </lineage>
</organism>
<keyword evidence="2" id="KW-1185">Reference proteome</keyword>
<gene>
    <name evidence="1" type="ORF">PACLA_8A061514</name>
</gene>
<sequence length="1049" mass="121077">MQQEGTTTKAIWEDSPYFKLRKDQGDLTRKSREVNTKEAEVKISQENLAKQREELNSHETSVQERVDAASKYYKILICDFLCQYIEYLCLPFCTVPTTNIRTIYADLSSFSNPSTTTDDDYRPDLLILTKDNCPYILELTVGYETNLRNNVNRKYSKYKDMITEQKKNYHAVNFINLSISALGVFDKESSGFIVINLDKAHVRYVIKKIINIAIRSTYYIFCCRNKNWVNPDFDETLIFLLYNLVAMLAICAVCSFCGKDFVTLGRHSWRCKEKIDQDRPANTVNQNMSVMHSPVRISNTNDVKCYCGKSCKCTRGLKMHRRSCRVIHGLNDELLTDLEQQYTENLSTNTSTHSTFDEIDVIENIASDQNFSVLKKGVKLPKSDVQWSTADSYFKFELQLNAPIRTEDLSSSITLMNDVVYNYFADNFGYVEKMPDKELVNKYKDQTVKALKKCLKQLKLSNADPHEIKYVARTLRDKLRNACQINTTQNENKMFNHDNYISRNFWGYVKNVLNKNTCLLQCFPMSECLNYIKKTLCSINPNKLFCIPSWIPKLSDPIVNFDLQPPTYRQVTNIIRRMKASGSPCPLDQLSIICFKRCPFLRTYLTEVIRNVWSSKSVPAEWKKACSILIHKNGNTSDPSNFRPITLETIPLKVFTSCLRNAMFSFLTANNFIEHQIQKGFTPNLSGTLEHTAQMTNIINQARIKQRSVVITLLDLKNAFGEVHHNLIQSVLDYHHIPKDVGEIIKSLYTDFNTAFITSEFSTPFITVGRGVLQGDCLSPLIFNMCINTFIQHIKTDKYRQFGFITNLLNPVHWFQFADDAAVISGQDSENQHLLNRFSIWCQWSNMIVRVDNMSEKEHKQEVITLMDDILSEIDLKPLHTKNKLLLYSRYLLSKLSCHFTVTTLSRTWVTENMDSVVNKYIRKWLEIPISGTLSNVYLISNKFGLNIYPPSIKFAQCQTVARNALKTSANNSIKDLWKTTSESKNIQYDVYTSTKEVLKTFTSGQEDKLQNHLILQGYFFSNVIKFSLSKLNGIWSIKIPIKPPKEHL</sequence>
<dbReference type="AlphaFoldDB" id="A0A6S7IM39"/>
<accession>A0A6S7IM39</accession>
<dbReference type="Pfam" id="PF00078">
    <property type="entry name" value="RVT_1"/>
    <property type="match status" value="1"/>
</dbReference>
<dbReference type="Proteomes" id="UP001152795">
    <property type="component" value="Unassembled WGS sequence"/>
</dbReference>
<dbReference type="SUPFAM" id="SSF56672">
    <property type="entry name" value="DNA/RNA polymerases"/>
    <property type="match status" value="1"/>
</dbReference>
<dbReference type="InterPro" id="IPR000477">
    <property type="entry name" value="RT_dom"/>
</dbReference>
<dbReference type="PROSITE" id="PS50878">
    <property type="entry name" value="RT_POL"/>
    <property type="match status" value="1"/>
</dbReference>
<dbReference type="InterPro" id="IPR043502">
    <property type="entry name" value="DNA/RNA_pol_sf"/>
</dbReference>
<proteinExistence type="predicted"/>
<protein>
    <submittedName>
        <fullName evidence="1">Uncharacterized protein</fullName>
    </submittedName>
</protein>
<dbReference type="EMBL" id="CACRXK020005621">
    <property type="protein sequence ID" value="CAB4006842.1"/>
    <property type="molecule type" value="Genomic_DNA"/>
</dbReference>
<dbReference type="OrthoDB" id="10063195at2759"/>